<evidence type="ECO:0000313" key="4">
    <source>
        <dbReference type="EMBL" id="CAF3862548.1"/>
    </source>
</evidence>
<dbReference type="GO" id="GO:0016020">
    <property type="term" value="C:membrane"/>
    <property type="evidence" value="ECO:0007669"/>
    <property type="project" value="InterPro"/>
</dbReference>
<dbReference type="GO" id="GO:0016286">
    <property type="term" value="F:small conductance calcium-activated potassium channel activity"/>
    <property type="evidence" value="ECO:0007669"/>
    <property type="project" value="InterPro"/>
</dbReference>
<dbReference type="InterPro" id="IPR015449">
    <property type="entry name" value="K_chnl_Ca-activ_SK"/>
</dbReference>
<reference evidence="3" key="1">
    <citation type="submission" date="2021-02" db="EMBL/GenBank/DDBJ databases">
        <authorList>
            <person name="Nowell W R."/>
        </authorList>
    </citation>
    <scope>NUCLEOTIDE SEQUENCE</scope>
</reference>
<accession>A0A8S2E9K5</accession>
<evidence type="ECO:0000259" key="2">
    <source>
        <dbReference type="Pfam" id="PF07885"/>
    </source>
</evidence>
<evidence type="ECO:0000313" key="3">
    <source>
        <dbReference type="EMBL" id="CAF1101204.1"/>
    </source>
</evidence>
<dbReference type="PANTHER" id="PTHR10153">
    <property type="entry name" value="SMALL CONDUCTANCE CALCIUM-ACTIVATED POTASSIUM CHANNEL"/>
    <property type="match status" value="1"/>
</dbReference>
<dbReference type="Proteomes" id="UP000677228">
    <property type="component" value="Unassembled WGS sequence"/>
</dbReference>
<proteinExistence type="predicted"/>
<keyword evidence="1" id="KW-1133">Transmembrane helix</keyword>
<dbReference type="SUPFAM" id="SSF81324">
    <property type="entry name" value="Voltage-gated potassium channels"/>
    <property type="match status" value="1"/>
</dbReference>
<dbReference type="AlphaFoldDB" id="A0A8S2E9K5"/>
<evidence type="ECO:0000256" key="1">
    <source>
        <dbReference type="SAM" id="Phobius"/>
    </source>
</evidence>
<dbReference type="EMBL" id="CAJNOK010009892">
    <property type="protein sequence ID" value="CAF1101204.1"/>
    <property type="molecule type" value="Genomic_DNA"/>
</dbReference>
<protein>
    <recommendedName>
        <fullName evidence="2">Potassium channel domain-containing protein</fullName>
    </recommendedName>
</protein>
<dbReference type="Gene3D" id="1.10.287.70">
    <property type="match status" value="1"/>
</dbReference>
<sequence length="294" mass="33622">MAIVSRRLTKRKQLRRRCCRVSDVMCFVGLLGIVLMVIENELIFHSVDRRDTIASWSIKLVITISTAVLLGLIIFYHYLDLSLYAVNNGIEDWRVVLSFNKTVLIALELFFCTIHPFPRHFPVQHSSEDQTTDSTSTPVPSSLYYIPLDVALGLPMFLRLYLLCRYIVFHSHLVQDTLSQSLGYLNQITMDFGFVIKTYAEQWPTRCIVIFCTIAFFVGSWSMRACDFKPTGEHMSMSDAMWLFFVTFATVGYGDLIPSTYCGRTLKTDLEKGFQFISEVNSGPPWTSEPTPVN</sequence>
<feature type="transmembrane region" description="Helical" evidence="1">
    <location>
        <begin position="203"/>
        <end position="221"/>
    </location>
</feature>
<feature type="transmembrane region" description="Helical" evidence="1">
    <location>
        <begin position="99"/>
        <end position="117"/>
    </location>
</feature>
<dbReference type="EMBL" id="CAJOBA010009912">
    <property type="protein sequence ID" value="CAF3862548.1"/>
    <property type="molecule type" value="Genomic_DNA"/>
</dbReference>
<keyword evidence="1" id="KW-0812">Transmembrane</keyword>
<feature type="transmembrane region" description="Helical" evidence="1">
    <location>
        <begin position="241"/>
        <end position="262"/>
    </location>
</feature>
<dbReference type="Pfam" id="PF03530">
    <property type="entry name" value="SK_channel"/>
    <property type="match status" value="1"/>
</dbReference>
<name>A0A8S2E9K5_9BILA</name>
<dbReference type="Pfam" id="PF07885">
    <property type="entry name" value="Ion_trans_2"/>
    <property type="match status" value="1"/>
</dbReference>
<dbReference type="Proteomes" id="UP000682733">
    <property type="component" value="Unassembled WGS sequence"/>
</dbReference>
<keyword evidence="1" id="KW-0472">Membrane</keyword>
<dbReference type="InterPro" id="IPR013099">
    <property type="entry name" value="K_chnl_dom"/>
</dbReference>
<feature type="transmembrane region" description="Helical" evidence="1">
    <location>
        <begin position="21"/>
        <end position="38"/>
    </location>
</feature>
<evidence type="ECO:0000313" key="5">
    <source>
        <dbReference type="Proteomes" id="UP000677228"/>
    </source>
</evidence>
<feature type="transmembrane region" description="Helical" evidence="1">
    <location>
        <begin position="58"/>
        <end position="79"/>
    </location>
</feature>
<gene>
    <name evidence="3" type="ORF">OVA965_LOCUS19302</name>
    <name evidence="4" type="ORF">TMI583_LOCUS19315</name>
</gene>
<comment type="caution">
    <text evidence="3">The sequence shown here is derived from an EMBL/GenBank/DDBJ whole genome shotgun (WGS) entry which is preliminary data.</text>
</comment>
<feature type="domain" description="Potassium channel" evidence="2">
    <location>
        <begin position="212"/>
        <end position="265"/>
    </location>
</feature>
<feature type="transmembrane region" description="Helical" evidence="1">
    <location>
        <begin position="143"/>
        <end position="162"/>
    </location>
</feature>
<organism evidence="3 5">
    <name type="scientific">Didymodactylos carnosus</name>
    <dbReference type="NCBI Taxonomy" id="1234261"/>
    <lineage>
        <taxon>Eukaryota</taxon>
        <taxon>Metazoa</taxon>
        <taxon>Spiralia</taxon>
        <taxon>Gnathifera</taxon>
        <taxon>Rotifera</taxon>
        <taxon>Eurotatoria</taxon>
        <taxon>Bdelloidea</taxon>
        <taxon>Philodinida</taxon>
        <taxon>Philodinidae</taxon>
        <taxon>Didymodactylos</taxon>
    </lineage>
</organism>